<proteinExistence type="predicted"/>
<dbReference type="Proteomes" id="UP000606193">
    <property type="component" value="Unassembled WGS sequence"/>
</dbReference>
<comment type="caution">
    <text evidence="1">The sequence shown here is derived from an EMBL/GenBank/DDBJ whole genome shotgun (WGS) entry which is preliminary data.</text>
</comment>
<gene>
    <name evidence="1" type="ORF">H8704_11345</name>
</gene>
<name>A0ABR7N3K1_9FIRM</name>
<accession>A0ABR7N3K1</accession>
<sequence length="59" mass="6505">MKKKILLGVAGVLAGAVAVENCKKIAGIAKMMKDIHNFGSEQRCVHFVKEEKDGEQELY</sequence>
<protein>
    <submittedName>
        <fullName evidence="1">Uncharacterized protein</fullName>
    </submittedName>
</protein>
<evidence type="ECO:0000313" key="1">
    <source>
        <dbReference type="EMBL" id="MBC8563216.1"/>
    </source>
</evidence>
<dbReference type="RefSeq" id="WP_022465049.1">
    <property type="nucleotide sequence ID" value="NZ_JACRSX010000017.1"/>
</dbReference>
<dbReference type="EMBL" id="JACRSX010000017">
    <property type="protein sequence ID" value="MBC8563216.1"/>
    <property type="molecule type" value="Genomic_DNA"/>
</dbReference>
<evidence type="ECO:0000313" key="2">
    <source>
        <dbReference type="Proteomes" id="UP000606193"/>
    </source>
</evidence>
<keyword evidence="2" id="KW-1185">Reference proteome</keyword>
<organism evidence="1 2">
    <name type="scientific">Jutongia huaianensis</name>
    <dbReference type="NCBI Taxonomy" id="2763668"/>
    <lineage>
        <taxon>Bacteria</taxon>
        <taxon>Bacillati</taxon>
        <taxon>Bacillota</taxon>
        <taxon>Clostridia</taxon>
        <taxon>Lachnospirales</taxon>
        <taxon>Lachnospiraceae</taxon>
        <taxon>Jutongia</taxon>
    </lineage>
</organism>
<reference evidence="1 2" key="1">
    <citation type="submission" date="2020-08" db="EMBL/GenBank/DDBJ databases">
        <title>Genome public.</title>
        <authorList>
            <person name="Liu C."/>
            <person name="Sun Q."/>
        </authorList>
    </citation>
    <scope>NUCLEOTIDE SEQUENCE [LARGE SCALE GENOMIC DNA]</scope>
    <source>
        <strain evidence="1 2">NSJ-37</strain>
    </source>
</reference>